<comment type="caution">
    <text evidence="1">The sequence shown here is derived from an EMBL/GenBank/DDBJ whole genome shotgun (WGS) entry which is preliminary data.</text>
</comment>
<protein>
    <submittedName>
        <fullName evidence="1">Uncharacterized protein</fullName>
    </submittedName>
</protein>
<keyword evidence="2" id="KW-1185">Reference proteome</keyword>
<accession>A0AAD6ZU48</accession>
<dbReference type="AlphaFoldDB" id="A0AAD6ZU48"/>
<gene>
    <name evidence="1" type="ORF">DFH08DRAFT_963846</name>
</gene>
<dbReference type="EMBL" id="JARIHO010000027">
    <property type="protein sequence ID" value="KAJ7339798.1"/>
    <property type="molecule type" value="Genomic_DNA"/>
</dbReference>
<evidence type="ECO:0000313" key="2">
    <source>
        <dbReference type="Proteomes" id="UP001218218"/>
    </source>
</evidence>
<reference evidence="1" key="1">
    <citation type="submission" date="2023-03" db="EMBL/GenBank/DDBJ databases">
        <title>Massive genome expansion in bonnet fungi (Mycena s.s.) driven by repeated elements and novel gene families across ecological guilds.</title>
        <authorList>
            <consortium name="Lawrence Berkeley National Laboratory"/>
            <person name="Harder C.B."/>
            <person name="Miyauchi S."/>
            <person name="Viragh M."/>
            <person name="Kuo A."/>
            <person name="Thoen E."/>
            <person name="Andreopoulos B."/>
            <person name="Lu D."/>
            <person name="Skrede I."/>
            <person name="Drula E."/>
            <person name="Henrissat B."/>
            <person name="Morin E."/>
            <person name="Kohler A."/>
            <person name="Barry K."/>
            <person name="LaButti K."/>
            <person name="Morin E."/>
            <person name="Salamov A."/>
            <person name="Lipzen A."/>
            <person name="Mereny Z."/>
            <person name="Hegedus B."/>
            <person name="Baldrian P."/>
            <person name="Stursova M."/>
            <person name="Weitz H."/>
            <person name="Taylor A."/>
            <person name="Grigoriev I.V."/>
            <person name="Nagy L.G."/>
            <person name="Martin F."/>
            <person name="Kauserud H."/>
        </authorList>
    </citation>
    <scope>NUCLEOTIDE SEQUENCE</scope>
    <source>
        <strain evidence="1">CBHHK002</strain>
    </source>
</reference>
<proteinExistence type="predicted"/>
<name>A0AAD6ZU48_9AGAR</name>
<organism evidence="1 2">
    <name type="scientific">Mycena albidolilacea</name>
    <dbReference type="NCBI Taxonomy" id="1033008"/>
    <lineage>
        <taxon>Eukaryota</taxon>
        <taxon>Fungi</taxon>
        <taxon>Dikarya</taxon>
        <taxon>Basidiomycota</taxon>
        <taxon>Agaricomycotina</taxon>
        <taxon>Agaricomycetes</taxon>
        <taxon>Agaricomycetidae</taxon>
        <taxon>Agaricales</taxon>
        <taxon>Marasmiineae</taxon>
        <taxon>Mycenaceae</taxon>
        <taxon>Mycena</taxon>
    </lineage>
</organism>
<sequence>MDRTKLPLTWGKNTLKFEGEADALPGYLDAVEDVITKTGASTEEEKIEIAIHYCDHKIKREWKALLAEEPDSSWHEFRARIRESYPEFKELERGSIAALENQHLSQHGGVASKKAACAASRIAPVPSRAPRSGYCITPTLHQLVRECHERAVPHGAGALPHRNCACTSQRPSDGCNTLRTRPTCHLNMHGTDICARAQLTDAHPSH</sequence>
<evidence type="ECO:0000313" key="1">
    <source>
        <dbReference type="EMBL" id="KAJ7339798.1"/>
    </source>
</evidence>
<dbReference type="Proteomes" id="UP001218218">
    <property type="component" value="Unassembled WGS sequence"/>
</dbReference>